<evidence type="ECO:0008006" key="3">
    <source>
        <dbReference type="Google" id="ProtNLM"/>
    </source>
</evidence>
<sequence>MAKVVAAASGGVPVDAPGAEATVEQSTAVDIFDLGLLLLVSALGGMDILLGAIPYARNLGSDHPVSSPGSGTASLLLNELRGCATPEAAAAAADMGYLPPASDLLFNRRFSGHFLAFVSTCLEAHTQTSPVTARDLLQHEFLCAAADGGPLVSLREMQALSRILNEAPDHEPNRFVPGGRPQVPGVAPSVAQRCLNTCIEMPSPDEPLLGLMPHGWKASIFLKPAAMVMCASVSSTPMLNMTTLQSVSFEPINTNTSGEVYELPGCRLVVQMPSPDGTLLCLMPSGWKANDFLKPVADSSMVNCASVSSQPMFNMATLHSMSFEPTNAITSGEGHELPGAPMAGAGAFNDHGFREYGAQLYLMNLAQSIAPYCNWSLNGLTPRTGMDGTSTRRDASARRRGSAAWETLLADSARALGLPRQTVLSALEVQLERLRQTSAKARTLSIAVARATWPARGSGRSASLTERALGKWKEFATSWNRVLHEWYHTIYMS</sequence>
<gene>
    <name evidence="1" type="ORF">AK812_SmicGene30283</name>
</gene>
<name>A0A1Q9CZM8_SYMMI</name>
<evidence type="ECO:0000313" key="2">
    <source>
        <dbReference type="Proteomes" id="UP000186817"/>
    </source>
</evidence>
<keyword evidence="2" id="KW-1185">Reference proteome</keyword>
<comment type="caution">
    <text evidence="1">The sequence shown here is derived from an EMBL/GenBank/DDBJ whole genome shotgun (WGS) entry which is preliminary data.</text>
</comment>
<proteinExistence type="predicted"/>
<dbReference type="Proteomes" id="UP000186817">
    <property type="component" value="Unassembled WGS sequence"/>
</dbReference>
<dbReference type="EMBL" id="LSRX01000817">
    <property type="protein sequence ID" value="OLP88386.1"/>
    <property type="molecule type" value="Genomic_DNA"/>
</dbReference>
<evidence type="ECO:0000313" key="1">
    <source>
        <dbReference type="EMBL" id="OLP88386.1"/>
    </source>
</evidence>
<reference evidence="1 2" key="1">
    <citation type="submission" date="2016-02" db="EMBL/GenBank/DDBJ databases">
        <title>Genome analysis of coral dinoflagellate symbionts highlights evolutionary adaptations to a symbiotic lifestyle.</title>
        <authorList>
            <person name="Aranda M."/>
            <person name="Li Y."/>
            <person name="Liew Y.J."/>
            <person name="Baumgarten S."/>
            <person name="Simakov O."/>
            <person name="Wilson M."/>
            <person name="Piel J."/>
            <person name="Ashoor H."/>
            <person name="Bougouffa S."/>
            <person name="Bajic V.B."/>
            <person name="Ryu T."/>
            <person name="Ravasi T."/>
            <person name="Bayer T."/>
            <person name="Micklem G."/>
            <person name="Kim H."/>
            <person name="Bhak J."/>
            <person name="Lajeunesse T.C."/>
            <person name="Voolstra C.R."/>
        </authorList>
    </citation>
    <scope>NUCLEOTIDE SEQUENCE [LARGE SCALE GENOMIC DNA]</scope>
    <source>
        <strain evidence="1 2">CCMP2467</strain>
    </source>
</reference>
<organism evidence="1 2">
    <name type="scientific">Symbiodinium microadriaticum</name>
    <name type="common">Dinoflagellate</name>
    <name type="synonym">Zooxanthella microadriatica</name>
    <dbReference type="NCBI Taxonomy" id="2951"/>
    <lineage>
        <taxon>Eukaryota</taxon>
        <taxon>Sar</taxon>
        <taxon>Alveolata</taxon>
        <taxon>Dinophyceae</taxon>
        <taxon>Suessiales</taxon>
        <taxon>Symbiodiniaceae</taxon>
        <taxon>Symbiodinium</taxon>
    </lineage>
</organism>
<dbReference type="OrthoDB" id="10476559at2759"/>
<accession>A0A1Q9CZM8</accession>
<dbReference type="AlphaFoldDB" id="A0A1Q9CZM8"/>
<protein>
    <recommendedName>
        <fullName evidence="3">Protein kinase domain-containing protein</fullName>
    </recommendedName>
</protein>